<evidence type="ECO:0000313" key="1">
    <source>
        <dbReference type="EMBL" id="THD21347.1"/>
    </source>
</evidence>
<proteinExistence type="predicted"/>
<organism evidence="1 2">
    <name type="scientific">Fasciola hepatica</name>
    <name type="common">Liver fluke</name>
    <dbReference type="NCBI Taxonomy" id="6192"/>
    <lineage>
        <taxon>Eukaryota</taxon>
        <taxon>Metazoa</taxon>
        <taxon>Spiralia</taxon>
        <taxon>Lophotrochozoa</taxon>
        <taxon>Platyhelminthes</taxon>
        <taxon>Trematoda</taxon>
        <taxon>Digenea</taxon>
        <taxon>Plagiorchiida</taxon>
        <taxon>Echinostomata</taxon>
        <taxon>Echinostomatoidea</taxon>
        <taxon>Fasciolidae</taxon>
        <taxon>Fasciola</taxon>
    </lineage>
</organism>
<evidence type="ECO:0000313" key="2">
    <source>
        <dbReference type="Proteomes" id="UP000230066"/>
    </source>
</evidence>
<protein>
    <submittedName>
        <fullName evidence="1">Uncharacterized protein</fullName>
    </submittedName>
</protein>
<dbReference type="Proteomes" id="UP000230066">
    <property type="component" value="Unassembled WGS sequence"/>
</dbReference>
<name>A0A2H1C2X3_FASHE</name>
<comment type="caution">
    <text evidence="1">The sequence shown here is derived from an EMBL/GenBank/DDBJ whole genome shotgun (WGS) entry which is preliminary data.</text>
</comment>
<keyword evidence="2" id="KW-1185">Reference proteome</keyword>
<gene>
    <name evidence="1" type="ORF">D915_007682</name>
</gene>
<dbReference type="AlphaFoldDB" id="A0A2H1C2X3"/>
<reference evidence="1" key="1">
    <citation type="submission" date="2019-03" db="EMBL/GenBank/DDBJ databases">
        <title>Improved annotation for the trematode Fasciola hepatica.</title>
        <authorList>
            <person name="Choi Y.-J."/>
            <person name="Martin J."/>
            <person name="Mitreva M."/>
        </authorList>
    </citation>
    <scope>NUCLEOTIDE SEQUENCE [LARGE SCALE GENOMIC DNA]</scope>
</reference>
<accession>A0A2H1C2X3</accession>
<sequence>MEHKTKLSRARTSLNRNSFLVSELTYILGKERKHFSTKRNFEKDVKHPVQARRHIPHGYCITDDTFWKPRRLALDPEYSTRGGLDWSSSIRFVPAYRDENRHDELLWPELSSHARTFPGWLFAYRKDD</sequence>
<dbReference type="EMBL" id="JXXN02003633">
    <property type="protein sequence ID" value="THD21347.1"/>
    <property type="molecule type" value="Genomic_DNA"/>
</dbReference>